<evidence type="ECO:0000256" key="3">
    <source>
        <dbReference type="SAM" id="MobiDB-lite"/>
    </source>
</evidence>
<dbReference type="InterPro" id="IPR042002">
    <property type="entry name" value="Sortase_C"/>
</dbReference>
<sequence>MNKKLRILLQALGMLVGIALIAYPYVSDYLQKQYQEGVIVTQESATDGSDPKVDLDAERRRALEYNQQLADGRVEVTDPFDPNASRPTDEEYLSLMDVAGDGVMGTLVIPKVSLKIPVYHTVEDDVLQRGAGHMPTTSLPYGGPSSHAVIAGHNGLPSVRIFDDLTQLQVGDYFVLQVLGEDHAYRVTSLETVLPNQTESLRIRDGKDLVTLVTCTPYGINTHRLLVHAERCELPRGWTEGTDSHVSTTPPVRRTLLPLTLLGLAIAMGVLLGLAMRHHERRRGDGRAGGSGDGAPGGGVRAGTGYYTPGNPYAPKARGAGERSARSEVGSGPVGDGSRHAAGGRKHRHPGRHLG</sequence>
<feature type="active site" description="Acyl-thioester intermediate" evidence="2">
    <location>
        <position position="215"/>
    </location>
</feature>
<keyword evidence="6" id="KW-1185">Reference proteome</keyword>
<protein>
    <submittedName>
        <fullName evidence="5">Class C sortase</fullName>
    </submittedName>
</protein>
<feature type="transmembrane region" description="Helical" evidence="4">
    <location>
        <begin position="7"/>
        <end position="26"/>
    </location>
</feature>
<dbReference type="InterPro" id="IPR023365">
    <property type="entry name" value="Sortase_dom-sf"/>
</dbReference>
<evidence type="ECO:0000256" key="2">
    <source>
        <dbReference type="PIRSR" id="PIRSR605754-1"/>
    </source>
</evidence>
<keyword evidence="4" id="KW-0472">Membrane</keyword>
<dbReference type="AlphaFoldDB" id="A0A6N7XN51"/>
<dbReference type="Gene3D" id="2.40.260.10">
    <property type="entry name" value="Sortase"/>
    <property type="match status" value="1"/>
</dbReference>
<dbReference type="Proteomes" id="UP000469325">
    <property type="component" value="Unassembled WGS sequence"/>
</dbReference>
<dbReference type="EMBL" id="VUNC01000002">
    <property type="protein sequence ID" value="MST72374.1"/>
    <property type="molecule type" value="Genomic_DNA"/>
</dbReference>
<dbReference type="CDD" id="cd05827">
    <property type="entry name" value="Sortase_C"/>
    <property type="match status" value="1"/>
</dbReference>
<dbReference type="SUPFAM" id="SSF63817">
    <property type="entry name" value="Sortase"/>
    <property type="match status" value="1"/>
</dbReference>
<feature type="active site" description="Proton donor/acceptor" evidence="2">
    <location>
        <position position="153"/>
    </location>
</feature>
<dbReference type="Pfam" id="PF04203">
    <property type="entry name" value="Sortase"/>
    <property type="match status" value="1"/>
</dbReference>
<dbReference type="NCBIfam" id="TIGR01076">
    <property type="entry name" value="sortase_fam"/>
    <property type="match status" value="1"/>
</dbReference>
<feature type="compositionally biased region" description="Gly residues" evidence="3">
    <location>
        <begin position="287"/>
        <end position="302"/>
    </location>
</feature>
<feature type="compositionally biased region" description="Basic residues" evidence="3">
    <location>
        <begin position="342"/>
        <end position="355"/>
    </location>
</feature>
<evidence type="ECO:0000256" key="1">
    <source>
        <dbReference type="ARBA" id="ARBA00022801"/>
    </source>
</evidence>
<dbReference type="RefSeq" id="WP_154434372.1">
    <property type="nucleotide sequence ID" value="NZ_VUNC01000002.1"/>
</dbReference>
<gene>
    <name evidence="5" type="ORF">FYJ68_04525</name>
</gene>
<feature type="region of interest" description="Disordered" evidence="3">
    <location>
        <begin position="282"/>
        <end position="355"/>
    </location>
</feature>
<accession>A0A6N7XN51</accession>
<reference evidence="5 6" key="1">
    <citation type="submission" date="2019-08" db="EMBL/GenBank/DDBJ databases">
        <title>In-depth cultivation of the pig gut microbiome towards novel bacterial diversity and tailored functional studies.</title>
        <authorList>
            <person name="Wylensek D."/>
            <person name="Hitch T.C.A."/>
            <person name="Clavel T."/>
        </authorList>
    </citation>
    <scope>NUCLEOTIDE SEQUENCE [LARGE SCALE GENOMIC DNA]</scope>
    <source>
        <strain evidence="5 6">CA-Schmier-601-WT-1</strain>
    </source>
</reference>
<evidence type="ECO:0000313" key="6">
    <source>
        <dbReference type="Proteomes" id="UP000469325"/>
    </source>
</evidence>
<keyword evidence="4" id="KW-0812">Transmembrane</keyword>
<dbReference type="GO" id="GO:0016787">
    <property type="term" value="F:hydrolase activity"/>
    <property type="evidence" value="ECO:0007669"/>
    <property type="project" value="UniProtKB-KW"/>
</dbReference>
<name>A0A6N7XN51_9ACTN</name>
<keyword evidence="1" id="KW-0378">Hydrolase</keyword>
<proteinExistence type="predicted"/>
<dbReference type="InterPro" id="IPR005754">
    <property type="entry name" value="Sortase"/>
</dbReference>
<evidence type="ECO:0000313" key="5">
    <source>
        <dbReference type="EMBL" id="MST72374.1"/>
    </source>
</evidence>
<comment type="caution">
    <text evidence="5">The sequence shown here is derived from an EMBL/GenBank/DDBJ whole genome shotgun (WGS) entry which is preliminary data.</text>
</comment>
<dbReference type="NCBIfam" id="NF033745">
    <property type="entry name" value="class_C_sortase"/>
    <property type="match status" value="1"/>
</dbReference>
<keyword evidence="4" id="KW-1133">Transmembrane helix</keyword>
<feature type="transmembrane region" description="Helical" evidence="4">
    <location>
        <begin position="256"/>
        <end position="275"/>
    </location>
</feature>
<organism evidence="5 6">
    <name type="scientific">Olsenella porci</name>
    <dbReference type="NCBI Taxonomy" id="2652279"/>
    <lineage>
        <taxon>Bacteria</taxon>
        <taxon>Bacillati</taxon>
        <taxon>Actinomycetota</taxon>
        <taxon>Coriobacteriia</taxon>
        <taxon>Coriobacteriales</taxon>
        <taxon>Atopobiaceae</taxon>
        <taxon>Olsenella</taxon>
    </lineage>
</organism>
<evidence type="ECO:0000256" key="4">
    <source>
        <dbReference type="SAM" id="Phobius"/>
    </source>
</evidence>